<reference evidence="2" key="1">
    <citation type="submission" date="2016-10" db="EMBL/GenBank/DDBJ databases">
        <title>Sequence of Gallionella enrichment culture.</title>
        <authorList>
            <person name="Poehlein A."/>
            <person name="Muehling M."/>
            <person name="Daniel R."/>
        </authorList>
    </citation>
    <scope>NUCLEOTIDE SEQUENCE</scope>
</reference>
<dbReference type="GO" id="GO:0015627">
    <property type="term" value="C:type II protein secretion system complex"/>
    <property type="evidence" value="ECO:0007669"/>
    <property type="project" value="TreeGrafter"/>
</dbReference>
<dbReference type="InterPro" id="IPR004846">
    <property type="entry name" value="T2SS/T3SS_dom"/>
</dbReference>
<dbReference type="PANTHER" id="PTHR30332:SF17">
    <property type="entry name" value="TYPE IV PILIATION SYSTEM PROTEIN DR_0774-RELATED"/>
    <property type="match status" value="1"/>
</dbReference>
<dbReference type="Pfam" id="PF00263">
    <property type="entry name" value="Secretin"/>
    <property type="match status" value="1"/>
</dbReference>
<dbReference type="InterPro" id="IPR050810">
    <property type="entry name" value="Bact_Secretion_Sys_Channel"/>
</dbReference>
<comment type="caution">
    <text evidence="2">The sequence shown here is derived from an EMBL/GenBank/DDBJ whole genome shotgun (WGS) entry which is preliminary data.</text>
</comment>
<organism evidence="2">
    <name type="scientific">mine drainage metagenome</name>
    <dbReference type="NCBI Taxonomy" id="410659"/>
    <lineage>
        <taxon>unclassified sequences</taxon>
        <taxon>metagenomes</taxon>
        <taxon>ecological metagenomes</taxon>
    </lineage>
</organism>
<dbReference type="AlphaFoldDB" id="A0A1J5RFK4"/>
<dbReference type="GO" id="GO:0009306">
    <property type="term" value="P:protein secretion"/>
    <property type="evidence" value="ECO:0007669"/>
    <property type="project" value="InterPro"/>
</dbReference>
<name>A0A1J5RFK4_9ZZZZ</name>
<gene>
    <name evidence="2" type="primary">xcpQ_2</name>
    <name evidence="2" type="ORF">GALL_234150</name>
</gene>
<feature type="domain" description="Type II/III secretion system secretin-like" evidence="1">
    <location>
        <begin position="12"/>
        <end position="101"/>
    </location>
</feature>
<sequence length="131" mass="13946">MPVLGSVAYPGQGTTPVSSIEYRDSGVILDLQPQVRGKAIELAVKQEISNFSATTTGVNNTPTLTKRAIDTTLVANDGETVILGGLVEEKDTDVDSGPSFFPDFLRSKSKAKNKIEILLVLNVKLVGNSNI</sequence>
<proteinExistence type="predicted"/>
<accession>A0A1J5RFK4</accession>
<protein>
    <submittedName>
        <fullName evidence="2">Type II secretion system protein D</fullName>
    </submittedName>
</protein>
<dbReference type="EMBL" id="MLJW01000183">
    <property type="protein sequence ID" value="OIQ94561.1"/>
    <property type="molecule type" value="Genomic_DNA"/>
</dbReference>
<evidence type="ECO:0000259" key="1">
    <source>
        <dbReference type="Pfam" id="PF00263"/>
    </source>
</evidence>
<dbReference type="PANTHER" id="PTHR30332">
    <property type="entry name" value="PROBABLE GENERAL SECRETION PATHWAY PROTEIN D"/>
    <property type="match status" value="1"/>
</dbReference>
<evidence type="ECO:0000313" key="2">
    <source>
        <dbReference type="EMBL" id="OIQ94561.1"/>
    </source>
</evidence>